<dbReference type="SUPFAM" id="SSF81340">
    <property type="entry name" value="Clc chloride channel"/>
    <property type="match status" value="1"/>
</dbReference>
<dbReference type="GO" id="GO:0008324">
    <property type="term" value="F:monoatomic cation transmembrane transporter activity"/>
    <property type="evidence" value="ECO:0007669"/>
    <property type="project" value="InterPro"/>
</dbReference>
<evidence type="ECO:0000256" key="5">
    <source>
        <dbReference type="ARBA" id="ARBA00023065"/>
    </source>
</evidence>
<dbReference type="InterPro" id="IPR006037">
    <property type="entry name" value="RCK_C"/>
</dbReference>
<dbReference type="InterPro" id="IPR000644">
    <property type="entry name" value="CBS_dom"/>
</dbReference>
<feature type="transmembrane region" description="Helical" evidence="11">
    <location>
        <begin position="399"/>
        <end position="419"/>
    </location>
</feature>
<feature type="transmembrane region" description="Helical" evidence="11">
    <location>
        <begin position="70"/>
        <end position="88"/>
    </location>
</feature>
<dbReference type="SMART" id="SM00116">
    <property type="entry name" value="CBS"/>
    <property type="match status" value="1"/>
</dbReference>
<evidence type="ECO:0000256" key="11">
    <source>
        <dbReference type="SAM" id="Phobius"/>
    </source>
</evidence>
<evidence type="ECO:0000259" key="12">
    <source>
        <dbReference type="PROSITE" id="PS51202"/>
    </source>
</evidence>
<feature type="domain" description="CBS" evidence="13">
    <location>
        <begin position="510"/>
        <end position="575"/>
    </location>
</feature>
<dbReference type="PANTHER" id="PTHR43427">
    <property type="entry name" value="CHLORIDE CHANNEL PROTEIN CLC-E"/>
    <property type="match status" value="1"/>
</dbReference>
<evidence type="ECO:0000256" key="7">
    <source>
        <dbReference type="ARBA" id="ARBA00023173"/>
    </source>
</evidence>
<keyword evidence="9" id="KW-0407">Ion channel</keyword>
<evidence type="ECO:0000256" key="10">
    <source>
        <dbReference type="PROSITE-ProRule" id="PRU00703"/>
    </source>
</evidence>
<dbReference type="Gene3D" id="3.10.580.10">
    <property type="entry name" value="CBS-domain"/>
    <property type="match status" value="1"/>
</dbReference>
<dbReference type="GO" id="GO:0006813">
    <property type="term" value="P:potassium ion transport"/>
    <property type="evidence" value="ECO:0007669"/>
    <property type="project" value="InterPro"/>
</dbReference>
<dbReference type="RefSeq" id="WP_181363193.1">
    <property type="nucleotide sequence ID" value="NZ_MPDK01000050.1"/>
</dbReference>
<evidence type="ECO:0000313" key="14">
    <source>
        <dbReference type="EMBL" id="PWI54691.1"/>
    </source>
</evidence>
<dbReference type="Pfam" id="PF00571">
    <property type="entry name" value="CBS"/>
    <property type="match status" value="1"/>
</dbReference>
<feature type="transmembrane region" description="Helical" evidence="11">
    <location>
        <begin position="114"/>
        <end position="132"/>
    </location>
</feature>
<keyword evidence="2" id="KW-0813">Transport</keyword>
<keyword evidence="7" id="KW-0869">Chloride channel</keyword>
<dbReference type="InterPro" id="IPR014743">
    <property type="entry name" value="Cl-channel_core"/>
</dbReference>
<dbReference type="Gene3D" id="1.10.3080.10">
    <property type="entry name" value="Clc chloride channel"/>
    <property type="match status" value="1"/>
</dbReference>
<dbReference type="PANTHER" id="PTHR43427:SF6">
    <property type="entry name" value="CHLORIDE CHANNEL PROTEIN CLC-E"/>
    <property type="match status" value="1"/>
</dbReference>
<dbReference type="SUPFAM" id="SSF116726">
    <property type="entry name" value="TrkA C-terminal domain-like"/>
    <property type="match status" value="1"/>
</dbReference>
<feature type="domain" description="RCK C-terminal" evidence="12">
    <location>
        <begin position="583"/>
        <end position="665"/>
    </location>
</feature>
<keyword evidence="3 11" id="KW-0812">Transmembrane</keyword>
<feature type="transmembrane region" description="Helical" evidence="11">
    <location>
        <begin position="335"/>
        <end position="356"/>
    </location>
</feature>
<evidence type="ECO:0000256" key="8">
    <source>
        <dbReference type="ARBA" id="ARBA00023214"/>
    </source>
</evidence>
<evidence type="ECO:0000256" key="3">
    <source>
        <dbReference type="ARBA" id="ARBA00022692"/>
    </source>
</evidence>
<gene>
    <name evidence="14" type="ORF">BM613_13690</name>
</gene>
<feature type="transmembrane region" description="Helical" evidence="11">
    <location>
        <begin position="191"/>
        <end position="213"/>
    </location>
</feature>
<dbReference type="EMBL" id="MPDK01000050">
    <property type="protein sequence ID" value="PWI54691.1"/>
    <property type="molecule type" value="Genomic_DNA"/>
</dbReference>
<evidence type="ECO:0000256" key="4">
    <source>
        <dbReference type="ARBA" id="ARBA00022989"/>
    </source>
</evidence>
<feature type="transmembrane region" description="Helical" evidence="11">
    <location>
        <begin position="302"/>
        <end position="323"/>
    </location>
</feature>
<keyword evidence="10" id="KW-0129">CBS domain</keyword>
<dbReference type="InterPro" id="IPR050368">
    <property type="entry name" value="ClC-type_chloride_channel"/>
</dbReference>
<protein>
    <recommendedName>
        <fullName evidence="16">Chloride channel protein</fullName>
    </recommendedName>
</protein>
<sequence>MSSVLPTPRLRQPLLQQWLTHPYREPIIIGVLSLVIGVIGGLGAILFRAMIHLFATWFTLIPVAHSPLRALIPAVGLLFVGFITHFFAREVKGHGVPQLLESLALRGGKIRPRVAFFGILAPAITLGAGGSVGREGPIALIGGAFGSILGQKLRLSDKYISLLLACGAAAGIAATFNAPIAGGFFGLEVILGSYAMGAVMPVFLSAVTGSTIFDAIMGNHPVLQTIPYPVIHPIALVFMILLGLLAGVLGIAYSKGLTFSEDLLERWDVPFWIKNIAGGALVGVLGLLAPQVLGVGYPSIHLALGGQLAIGTILLLFILKYVATLTTVGSGGSGGVFAPSLFLGAMLGALYGDLLQLIVPGLIPHPEIYAIAGMGAIFAAAAQAPFVAITILLEVTGDYQLTPVVMAACVTAFVVHGLLTRDSMYTVKLSRRGIHILRGNEVRPTERISVQQAMEPVGLHFSPEDTLEDAYNRLTMSRDHVAMVLDQDRHLIGIMTLETMRPFAEKLPLRTPLGDLDFTVSPTITKNVTLEEAMRLFSLHDVTLLPVVDEMTEEVVGTLTQRDVVRAYSSYTLYSTESNAKVHQLQKFTGDAGQFVRIVLKSEYPIVGQPLSMLKLPQEAVIVSVKRGGEVVVPHGNTVLQPSDELLIFISPLSEVDLVLAQMQGVVLF</sequence>
<accession>A0A2U3D067</accession>
<evidence type="ECO:0000313" key="15">
    <source>
        <dbReference type="Proteomes" id="UP000245380"/>
    </source>
</evidence>
<dbReference type="CDD" id="cd02205">
    <property type="entry name" value="CBS_pair_SF"/>
    <property type="match status" value="1"/>
</dbReference>
<comment type="subcellular location">
    <subcellularLocation>
        <location evidence="1">Membrane</location>
        <topology evidence="1">Multi-pass membrane protein</topology>
    </subcellularLocation>
</comment>
<proteinExistence type="predicted"/>
<dbReference type="Proteomes" id="UP000245380">
    <property type="component" value="Unassembled WGS sequence"/>
</dbReference>
<keyword evidence="5" id="KW-0406">Ion transport</keyword>
<evidence type="ECO:0008006" key="16">
    <source>
        <dbReference type="Google" id="ProtNLM"/>
    </source>
</evidence>
<evidence type="ECO:0000259" key="13">
    <source>
        <dbReference type="PROSITE" id="PS51371"/>
    </source>
</evidence>
<feature type="transmembrane region" description="Helical" evidence="11">
    <location>
        <begin position="368"/>
        <end position="393"/>
    </location>
</feature>
<dbReference type="GO" id="GO:0034707">
    <property type="term" value="C:chloride channel complex"/>
    <property type="evidence" value="ECO:0007669"/>
    <property type="project" value="UniProtKB-KW"/>
</dbReference>
<reference evidence="14 15" key="1">
    <citation type="submission" date="2016-11" db="EMBL/GenBank/DDBJ databases">
        <title>Comparative genomics of Acidibacillus ferroxidans species.</title>
        <authorList>
            <person name="Oliveira G."/>
            <person name="Nunes G."/>
            <person name="Oliveira R."/>
            <person name="Araujo F."/>
            <person name="Salim A."/>
            <person name="Scholte L."/>
            <person name="Morais D."/>
            <person name="Nancucheo I."/>
            <person name="Johnson D.B."/>
            <person name="Grail B."/>
            <person name="Bittencourt J."/>
            <person name="Valadares R."/>
        </authorList>
    </citation>
    <scope>NUCLEOTIDE SEQUENCE [LARGE SCALE GENOMIC DNA]</scope>
    <source>
        <strain evidence="14 15">Y002</strain>
    </source>
</reference>
<organism evidence="14 15">
    <name type="scientific">Sulfoacidibacillus thermotolerans</name>
    <name type="common">Acidibacillus sulfuroxidans</name>
    <dbReference type="NCBI Taxonomy" id="1765684"/>
    <lineage>
        <taxon>Bacteria</taxon>
        <taxon>Bacillati</taxon>
        <taxon>Bacillota</taxon>
        <taxon>Bacilli</taxon>
        <taxon>Bacillales</taxon>
        <taxon>Alicyclobacillaceae</taxon>
        <taxon>Sulfoacidibacillus</taxon>
    </lineage>
</organism>
<feature type="transmembrane region" description="Helical" evidence="11">
    <location>
        <begin position="27"/>
        <end position="50"/>
    </location>
</feature>
<keyword evidence="4 11" id="KW-1133">Transmembrane helix</keyword>
<dbReference type="Gene3D" id="3.30.70.1450">
    <property type="entry name" value="Regulator of K+ conductance, C-terminal domain"/>
    <property type="match status" value="1"/>
</dbReference>
<evidence type="ECO:0000256" key="1">
    <source>
        <dbReference type="ARBA" id="ARBA00004141"/>
    </source>
</evidence>
<dbReference type="GO" id="GO:0005254">
    <property type="term" value="F:chloride channel activity"/>
    <property type="evidence" value="ECO:0007669"/>
    <property type="project" value="UniProtKB-KW"/>
</dbReference>
<keyword evidence="6 11" id="KW-0472">Membrane</keyword>
<dbReference type="InterPro" id="IPR046342">
    <property type="entry name" value="CBS_dom_sf"/>
</dbReference>
<keyword evidence="8" id="KW-0868">Chloride</keyword>
<dbReference type="InterPro" id="IPR036721">
    <property type="entry name" value="RCK_C_sf"/>
</dbReference>
<dbReference type="PROSITE" id="PS51371">
    <property type="entry name" value="CBS"/>
    <property type="match status" value="1"/>
</dbReference>
<feature type="transmembrane region" description="Helical" evidence="11">
    <location>
        <begin position="272"/>
        <end position="290"/>
    </location>
</feature>
<feature type="transmembrane region" description="Helical" evidence="11">
    <location>
        <begin position="234"/>
        <end position="252"/>
    </location>
</feature>
<evidence type="ECO:0000256" key="6">
    <source>
        <dbReference type="ARBA" id="ARBA00023136"/>
    </source>
</evidence>
<dbReference type="CDD" id="cd00400">
    <property type="entry name" value="Voltage_gated_ClC"/>
    <property type="match status" value="1"/>
</dbReference>
<name>A0A2U3D067_SULT2</name>
<dbReference type="PROSITE" id="PS51202">
    <property type="entry name" value="RCK_C"/>
    <property type="match status" value="1"/>
</dbReference>
<dbReference type="PRINTS" id="PR00762">
    <property type="entry name" value="CLCHANNEL"/>
</dbReference>
<dbReference type="Pfam" id="PF02080">
    <property type="entry name" value="TrkA_C"/>
    <property type="match status" value="1"/>
</dbReference>
<evidence type="ECO:0000256" key="2">
    <source>
        <dbReference type="ARBA" id="ARBA00022448"/>
    </source>
</evidence>
<evidence type="ECO:0000256" key="9">
    <source>
        <dbReference type="ARBA" id="ARBA00023303"/>
    </source>
</evidence>
<dbReference type="InterPro" id="IPR001807">
    <property type="entry name" value="ClC"/>
</dbReference>
<dbReference type="AlphaFoldDB" id="A0A2U3D067"/>
<dbReference type="SUPFAM" id="SSF54631">
    <property type="entry name" value="CBS-domain pair"/>
    <property type="match status" value="1"/>
</dbReference>
<keyword evidence="15" id="KW-1185">Reference proteome</keyword>
<dbReference type="Pfam" id="PF00654">
    <property type="entry name" value="Voltage_CLC"/>
    <property type="match status" value="1"/>
</dbReference>
<comment type="caution">
    <text evidence="14">The sequence shown here is derived from an EMBL/GenBank/DDBJ whole genome shotgun (WGS) entry which is preliminary data.</text>
</comment>
<feature type="transmembrane region" description="Helical" evidence="11">
    <location>
        <begin position="162"/>
        <end position="185"/>
    </location>
</feature>